<dbReference type="PANTHER" id="PTHR43000">
    <property type="entry name" value="DTDP-D-GLUCOSE 4,6-DEHYDRATASE-RELATED"/>
    <property type="match status" value="1"/>
</dbReference>
<evidence type="ECO:0000256" key="7">
    <source>
        <dbReference type="RuleBase" id="RU004473"/>
    </source>
</evidence>
<comment type="cofactor">
    <cofactor evidence="2 7">
        <name>NAD(+)</name>
        <dbReference type="ChEBI" id="CHEBI:57540"/>
    </cofactor>
</comment>
<dbReference type="InterPro" id="IPR016040">
    <property type="entry name" value="NAD(P)-bd_dom"/>
</dbReference>
<comment type="similarity">
    <text evidence="3 7">Belongs to the NAD(P)-dependent epimerase/dehydratase family. dTDP-glucose dehydratase subfamily.</text>
</comment>
<dbReference type="SUPFAM" id="SSF51735">
    <property type="entry name" value="NAD(P)-binding Rossmann-fold domains"/>
    <property type="match status" value="1"/>
</dbReference>
<evidence type="ECO:0000256" key="4">
    <source>
        <dbReference type="ARBA" id="ARBA00011990"/>
    </source>
</evidence>
<dbReference type="Gene3D" id="3.90.25.10">
    <property type="entry name" value="UDP-galactose 4-epimerase, domain 1"/>
    <property type="match status" value="1"/>
</dbReference>
<dbReference type="EC" id="4.2.1.46" evidence="4 7"/>
<protein>
    <recommendedName>
        <fullName evidence="4 7">dTDP-glucose 4,6-dehydratase</fullName>
        <ecNumber evidence="4 7">4.2.1.46</ecNumber>
    </recommendedName>
</protein>
<evidence type="ECO:0000256" key="3">
    <source>
        <dbReference type="ARBA" id="ARBA00008178"/>
    </source>
</evidence>
<dbReference type="InterPro" id="IPR020904">
    <property type="entry name" value="Sc_DH/Rdtase_CS"/>
</dbReference>
<gene>
    <name evidence="9" type="primary">rfbB</name>
    <name evidence="9" type="ORF">LZC94_41970</name>
</gene>
<dbReference type="InterPro" id="IPR005888">
    <property type="entry name" value="dTDP_Gluc_deHydtase"/>
</dbReference>
<dbReference type="Pfam" id="PF16363">
    <property type="entry name" value="GDP_Man_Dehyd"/>
    <property type="match status" value="1"/>
</dbReference>
<dbReference type="GO" id="GO:0008460">
    <property type="term" value="F:dTDP-glucose 4,6-dehydratase activity"/>
    <property type="evidence" value="ECO:0007669"/>
    <property type="project" value="UniProtKB-EC"/>
</dbReference>
<dbReference type="CDD" id="cd05246">
    <property type="entry name" value="dTDP_GD_SDR_e"/>
    <property type="match status" value="1"/>
</dbReference>
<keyword evidence="5" id="KW-0520">NAD</keyword>
<keyword evidence="10" id="KW-1185">Reference proteome</keyword>
<accession>A0ABZ2LZ90</accession>
<organism evidence="9 10">
    <name type="scientific">Pendulispora albinea</name>
    <dbReference type="NCBI Taxonomy" id="2741071"/>
    <lineage>
        <taxon>Bacteria</taxon>
        <taxon>Pseudomonadati</taxon>
        <taxon>Myxococcota</taxon>
        <taxon>Myxococcia</taxon>
        <taxon>Myxococcales</taxon>
        <taxon>Sorangiineae</taxon>
        <taxon>Pendulisporaceae</taxon>
        <taxon>Pendulispora</taxon>
    </lineage>
</organism>
<evidence type="ECO:0000256" key="1">
    <source>
        <dbReference type="ARBA" id="ARBA00001539"/>
    </source>
</evidence>
<dbReference type="NCBIfam" id="TIGR01181">
    <property type="entry name" value="dTDP_gluc_dehyt"/>
    <property type="match status" value="1"/>
</dbReference>
<evidence type="ECO:0000313" key="10">
    <source>
        <dbReference type="Proteomes" id="UP001370348"/>
    </source>
</evidence>
<evidence type="ECO:0000313" key="9">
    <source>
        <dbReference type="EMBL" id="WXB14382.1"/>
    </source>
</evidence>
<evidence type="ECO:0000256" key="2">
    <source>
        <dbReference type="ARBA" id="ARBA00001911"/>
    </source>
</evidence>
<dbReference type="Proteomes" id="UP001370348">
    <property type="component" value="Chromosome"/>
</dbReference>
<feature type="domain" description="NAD(P)-binding" evidence="8">
    <location>
        <begin position="5"/>
        <end position="321"/>
    </location>
</feature>
<dbReference type="InterPro" id="IPR036291">
    <property type="entry name" value="NAD(P)-bd_dom_sf"/>
</dbReference>
<dbReference type="PROSITE" id="PS00061">
    <property type="entry name" value="ADH_SHORT"/>
    <property type="match status" value="1"/>
</dbReference>
<evidence type="ECO:0000256" key="5">
    <source>
        <dbReference type="ARBA" id="ARBA00023027"/>
    </source>
</evidence>
<proteinExistence type="inferred from homology"/>
<sequence length="353" mass="38953">MQVILVTGGAGFIGSNFVHYAHDRGKRIVVFDKLTYAGNADNVASLEGDPNYAFVKGDIADRALLAKVLVEHRVDAIVHFAAESHVDRSIDGPGAFVHTNVVGTFELLEAVRAHLGGLSDAERKRFRFVHVSTDEVFGSLGATGAFHEETRYAPNSPYAASKAASDHLVRAYRETYGVPAITTNCSNNYGPYQFPEKLIPLVTLNALDGKPLPVYGDGSNVRDWLFVEDHCAAILRVLEEGRLGETYCIGGRSEKKNIDVVRTICSALDEMAPRATPYADLITFVRDRPGHDRRYAIDCGKLERELGWAPAHTFERGLRKTVTWYLEHRAWCERVSSGAYKRERLGLGDAGEA</sequence>
<comment type="catalytic activity">
    <reaction evidence="1 7">
        <text>dTDP-alpha-D-glucose = dTDP-4-dehydro-6-deoxy-alpha-D-glucose + H2O</text>
        <dbReference type="Rhea" id="RHEA:17221"/>
        <dbReference type="ChEBI" id="CHEBI:15377"/>
        <dbReference type="ChEBI" id="CHEBI:57477"/>
        <dbReference type="ChEBI" id="CHEBI:57649"/>
        <dbReference type="EC" id="4.2.1.46"/>
    </reaction>
</comment>
<name>A0ABZ2LZ90_9BACT</name>
<evidence type="ECO:0000256" key="6">
    <source>
        <dbReference type="ARBA" id="ARBA00023239"/>
    </source>
</evidence>
<reference evidence="9 10" key="1">
    <citation type="submission" date="2021-12" db="EMBL/GenBank/DDBJ databases">
        <title>Discovery of the Pendulisporaceae a myxobacterial family with distinct sporulation behavior and unique specialized metabolism.</title>
        <authorList>
            <person name="Garcia R."/>
            <person name="Popoff A."/>
            <person name="Bader C.D."/>
            <person name="Loehr J."/>
            <person name="Walesch S."/>
            <person name="Walt C."/>
            <person name="Boldt J."/>
            <person name="Bunk B."/>
            <person name="Haeckl F.J.F.P.J."/>
            <person name="Gunesch A.P."/>
            <person name="Birkelbach J."/>
            <person name="Nuebel U."/>
            <person name="Pietschmann T."/>
            <person name="Bach T."/>
            <person name="Mueller R."/>
        </authorList>
    </citation>
    <scope>NUCLEOTIDE SEQUENCE [LARGE SCALE GENOMIC DNA]</scope>
    <source>
        <strain evidence="9 10">MSr11954</strain>
    </source>
</reference>
<dbReference type="Gene3D" id="3.40.50.720">
    <property type="entry name" value="NAD(P)-binding Rossmann-like Domain"/>
    <property type="match status" value="1"/>
</dbReference>
<dbReference type="RefSeq" id="WP_394824002.1">
    <property type="nucleotide sequence ID" value="NZ_CP089984.1"/>
</dbReference>
<evidence type="ECO:0000259" key="8">
    <source>
        <dbReference type="Pfam" id="PF16363"/>
    </source>
</evidence>
<dbReference type="EMBL" id="CP089984">
    <property type="protein sequence ID" value="WXB14382.1"/>
    <property type="molecule type" value="Genomic_DNA"/>
</dbReference>
<keyword evidence="6 7" id="KW-0456">Lyase</keyword>